<sequence length="98" mass="10818">MVLEVITLTLVMVAYVLFTIYSYEKIKNRAIYVAYPSTLLYLALVVVSARRGEVAFPVLVGLAVVMVYLLSVKLTRGLASLLLTPLLLYLALILALRG</sequence>
<evidence type="ECO:0000313" key="2">
    <source>
        <dbReference type="EMBL" id="AFK50464.1"/>
    </source>
</evidence>
<keyword evidence="1" id="KW-1133">Transmembrane helix</keyword>
<gene>
    <name evidence="2" type="ordered locus">TCELL_0039</name>
</gene>
<feature type="transmembrane region" description="Helical" evidence="1">
    <location>
        <begin position="6"/>
        <end position="23"/>
    </location>
</feature>
<dbReference type="InParanoid" id="I3TCH6"/>
<keyword evidence="3" id="KW-1185">Reference proteome</keyword>
<protein>
    <submittedName>
        <fullName evidence="2">Uncharacterized protein</fullName>
    </submittedName>
</protein>
<dbReference type="STRING" id="1184251.TCELL_0039"/>
<reference evidence="2 3" key="1">
    <citation type="journal article" date="2012" name="J. Bacteriol.">
        <title>Complete genome sequence of the hyperthermophilic cellulolytic Crenarchaeon 'Thermogladius cellulolyticus' 1633.</title>
        <authorList>
            <person name="Mardanov A.V."/>
            <person name="Kochetkova T.V."/>
            <person name="Beletsky A.V."/>
            <person name="Bonch-Osmolovskaya E.A."/>
            <person name="Ravin N.V."/>
            <person name="Skryabin K.G."/>
        </authorList>
    </citation>
    <scope>NUCLEOTIDE SEQUENCE [LARGE SCALE GENOMIC DNA]</scope>
    <source>
        <strain evidence="3">DSM 22663 / VKM B-2946 / 1633</strain>
    </source>
</reference>
<feature type="transmembrane region" description="Helical" evidence="1">
    <location>
        <begin position="78"/>
        <end position="96"/>
    </location>
</feature>
<evidence type="ECO:0000313" key="3">
    <source>
        <dbReference type="Proteomes" id="UP000005270"/>
    </source>
</evidence>
<keyword evidence="1" id="KW-0472">Membrane</keyword>
<dbReference type="AlphaFoldDB" id="I3TCH6"/>
<dbReference type="KEGG" id="thg:TCELL_0039"/>
<evidence type="ECO:0000256" key="1">
    <source>
        <dbReference type="SAM" id="Phobius"/>
    </source>
</evidence>
<dbReference type="EMBL" id="CP003531">
    <property type="protein sequence ID" value="AFK50464.1"/>
    <property type="molecule type" value="Genomic_DNA"/>
</dbReference>
<keyword evidence="1" id="KW-0812">Transmembrane</keyword>
<feature type="transmembrane region" description="Helical" evidence="1">
    <location>
        <begin position="54"/>
        <end position="71"/>
    </location>
</feature>
<accession>I3TCH6</accession>
<feature type="transmembrane region" description="Helical" evidence="1">
    <location>
        <begin position="30"/>
        <end position="48"/>
    </location>
</feature>
<name>I3TCH6_THEC1</name>
<proteinExistence type="predicted"/>
<dbReference type="HOGENOM" id="CLU_2327385_0_0_2"/>
<organism evidence="2 3">
    <name type="scientific">Thermogladius calderae (strain DSM 22663 / VKM B-2946 / 1633)</name>
    <dbReference type="NCBI Taxonomy" id="1184251"/>
    <lineage>
        <taxon>Archaea</taxon>
        <taxon>Thermoproteota</taxon>
        <taxon>Thermoprotei</taxon>
        <taxon>Desulfurococcales</taxon>
        <taxon>Desulfurococcaceae</taxon>
        <taxon>Thermogladius</taxon>
    </lineage>
</organism>
<dbReference type="Proteomes" id="UP000005270">
    <property type="component" value="Chromosome"/>
</dbReference>